<dbReference type="SMART" id="SM00278">
    <property type="entry name" value="HhH1"/>
    <property type="match status" value="2"/>
</dbReference>
<keyword evidence="5 6" id="KW-0234">DNA repair</keyword>
<comment type="function">
    <text evidence="6">The RuvA-RuvB-RuvC complex processes Holliday junction (HJ) DNA during genetic recombination and DNA repair, while the RuvA-RuvB complex plays an important role in the rescue of blocked DNA replication forks via replication fork reversal (RFR). RuvA specifically binds to HJ cruciform DNA, conferring on it an open structure. The RuvB hexamer acts as an ATP-dependent pump, pulling dsDNA into and through the RuvAB complex. HJ branch migration allows RuvC to scan DNA until it finds its consensus sequence, where it cleaves and resolves the cruciform DNA.</text>
</comment>
<comment type="caution">
    <text evidence="8">The sequence shown here is derived from an EMBL/GenBank/DDBJ whole genome shotgun (WGS) entry which is preliminary data.</text>
</comment>
<dbReference type="AlphaFoldDB" id="A0A968GB06"/>
<evidence type="ECO:0000313" key="8">
    <source>
        <dbReference type="EMBL" id="NIZ46567.1"/>
    </source>
</evidence>
<proteinExistence type="inferred from homology"/>
<dbReference type="GO" id="GO:0005737">
    <property type="term" value="C:cytoplasm"/>
    <property type="evidence" value="ECO:0007669"/>
    <property type="project" value="UniProtKB-SubCell"/>
</dbReference>
<dbReference type="InterPro" id="IPR003583">
    <property type="entry name" value="Hlx-hairpin-Hlx_DNA-bd_motif"/>
</dbReference>
<gene>
    <name evidence="6 8" type="primary">ruvA</name>
    <name evidence="8" type="ORF">HCT46_01320</name>
</gene>
<dbReference type="GO" id="GO:0005524">
    <property type="term" value="F:ATP binding"/>
    <property type="evidence" value="ECO:0007669"/>
    <property type="project" value="InterPro"/>
</dbReference>
<dbReference type="GO" id="GO:0006281">
    <property type="term" value="P:DNA repair"/>
    <property type="evidence" value="ECO:0007669"/>
    <property type="project" value="UniProtKB-UniRule"/>
</dbReference>
<comment type="caution">
    <text evidence="6">Lacks conserved residue(s) required for the propagation of feature annotation.</text>
</comment>
<accession>A0A968GB06</accession>
<dbReference type="GO" id="GO:0000400">
    <property type="term" value="F:four-way junction DNA binding"/>
    <property type="evidence" value="ECO:0007669"/>
    <property type="project" value="UniProtKB-UniRule"/>
</dbReference>
<dbReference type="Gene3D" id="1.10.150.20">
    <property type="entry name" value="5' to 3' exonuclease, C-terminal subdomain"/>
    <property type="match status" value="1"/>
</dbReference>
<feature type="domain" description="Helix-hairpin-helix DNA-binding motif class 1" evidence="7">
    <location>
        <begin position="74"/>
        <end position="91"/>
    </location>
</feature>
<evidence type="ECO:0000256" key="1">
    <source>
        <dbReference type="ARBA" id="ARBA00022490"/>
    </source>
</evidence>
<evidence type="ECO:0000256" key="4">
    <source>
        <dbReference type="ARBA" id="ARBA00023172"/>
    </source>
</evidence>
<comment type="domain">
    <text evidence="6">Has three domains with a flexible linker between the domains II and III and assumes an 'L' shape. Domain III is highly mobile and contacts RuvB.</text>
</comment>
<keyword evidence="8" id="KW-0378">Hydrolase</keyword>
<dbReference type="HAMAP" id="MF_00031">
    <property type="entry name" value="DNA_HJ_migration_RuvA"/>
    <property type="match status" value="1"/>
</dbReference>
<dbReference type="GO" id="GO:0006310">
    <property type="term" value="P:DNA recombination"/>
    <property type="evidence" value="ECO:0007669"/>
    <property type="project" value="UniProtKB-UniRule"/>
</dbReference>
<reference evidence="8" key="1">
    <citation type="submission" date="2020-03" db="EMBL/GenBank/DDBJ databases">
        <title>Spirochaetal bacteria isolated from arthropods constitute a novel genus Entomospira genus novum within the order Spirochaetales.</title>
        <authorList>
            <person name="Grana-Miraglia L."/>
            <person name="Sikutova S."/>
            <person name="Fingerle V."/>
            <person name="Sing A."/>
            <person name="Castillo-Ramirez S."/>
            <person name="Margos G."/>
            <person name="Rudolf I."/>
        </authorList>
    </citation>
    <scope>NUCLEOTIDE SEQUENCE</scope>
    <source>
        <strain evidence="8">BR208</strain>
    </source>
</reference>
<comment type="subunit">
    <text evidence="6">Homotetramer. Forms an RuvA(8)-RuvB(12)-Holliday junction (HJ) complex. HJ DNA is sandwiched between 2 RuvA tetramers; dsDNA enters through RuvA and exits via RuvB. An RuvB hexamer assembles on each DNA strand where it exits the tetramer. Each RuvB hexamer is contacted by two RuvA subunits (via domain III) on 2 adjacent RuvB subunits; this complex drives branch migration. In the full resolvosome a probable DNA-RuvA(4)-RuvB(12)-RuvC(2) complex forms which resolves the HJ.</text>
</comment>
<evidence type="ECO:0000256" key="6">
    <source>
        <dbReference type="HAMAP-Rule" id="MF_00031"/>
    </source>
</evidence>
<dbReference type="Proteomes" id="UP000752013">
    <property type="component" value="Unassembled WGS sequence"/>
</dbReference>
<evidence type="ECO:0000256" key="2">
    <source>
        <dbReference type="ARBA" id="ARBA00022763"/>
    </source>
</evidence>
<dbReference type="GO" id="GO:0048476">
    <property type="term" value="C:Holliday junction resolvase complex"/>
    <property type="evidence" value="ECO:0007669"/>
    <property type="project" value="UniProtKB-UniRule"/>
</dbReference>
<keyword evidence="1 6" id="KW-0963">Cytoplasm</keyword>
<dbReference type="InterPro" id="IPR013849">
    <property type="entry name" value="DNA_helicase_Holl-junc_RuvA_I"/>
</dbReference>
<dbReference type="RefSeq" id="WP_167703022.1">
    <property type="nucleotide sequence ID" value="NZ_CP118168.1"/>
</dbReference>
<feature type="domain" description="Helix-hairpin-helix DNA-binding motif class 1" evidence="7">
    <location>
        <begin position="107"/>
        <end position="126"/>
    </location>
</feature>
<evidence type="ECO:0000313" key="9">
    <source>
        <dbReference type="Proteomes" id="UP000752013"/>
    </source>
</evidence>
<name>A0A968GB06_9SPIO</name>
<dbReference type="SUPFAM" id="SSF50249">
    <property type="entry name" value="Nucleic acid-binding proteins"/>
    <property type="match status" value="1"/>
</dbReference>
<dbReference type="SUPFAM" id="SSF47781">
    <property type="entry name" value="RuvA domain 2-like"/>
    <property type="match status" value="1"/>
</dbReference>
<dbReference type="InterPro" id="IPR010994">
    <property type="entry name" value="RuvA_2-like"/>
</dbReference>
<comment type="subcellular location">
    <subcellularLocation>
        <location evidence="6">Cytoplasm</location>
    </subcellularLocation>
</comment>
<dbReference type="NCBIfam" id="TIGR00084">
    <property type="entry name" value="ruvA"/>
    <property type="match status" value="1"/>
</dbReference>
<comment type="similarity">
    <text evidence="6">Belongs to the RuvA family.</text>
</comment>
<dbReference type="GO" id="GO:0016787">
    <property type="term" value="F:hydrolase activity"/>
    <property type="evidence" value="ECO:0007669"/>
    <property type="project" value="UniProtKB-KW"/>
</dbReference>
<dbReference type="Pfam" id="PF14520">
    <property type="entry name" value="HHH_5"/>
    <property type="match status" value="1"/>
</dbReference>
<keyword evidence="3 6" id="KW-0238">DNA-binding</keyword>
<protein>
    <recommendedName>
        <fullName evidence="6">Holliday junction branch migration complex subunit RuvA</fullName>
    </recommendedName>
</protein>
<dbReference type="InterPro" id="IPR000085">
    <property type="entry name" value="RuvA"/>
</dbReference>
<sequence>MIHSITGTITSLQADGVHLQVGAIEWHLLTTQQTLNVVHLGEEIKLFTYLHHKEDSMQLFAFKEKKERDIFFHLIKVDGVGPKAALKILGFFTPTMFQEAIESADIKLLAKAPGLGTKTAQKIMLALKGKLDLDALHNVSSRSSELGSNDDLLPPLVAMGFDRKTAQNILQTVRNDLGSDATEAEILRITITRLS</sequence>
<feature type="region of interest" description="Domain III" evidence="6">
    <location>
        <begin position="150"/>
        <end position="195"/>
    </location>
</feature>
<evidence type="ECO:0000259" key="7">
    <source>
        <dbReference type="SMART" id="SM00278"/>
    </source>
</evidence>
<keyword evidence="2 6" id="KW-0227">DNA damage</keyword>
<evidence type="ECO:0000256" key="5">
    <source>
        <dbReference type="ARBA" id="ARBA00023204"/>
    </source>
</evidence>
<dbReference type="Gene3D" id="2.40.50.140">
    <property type="entry name" value="Nucleic acid-binding proteins"/>
    <property type="match status" value="1"/>
</dbReference>
<dbReference type="InterPro" id="IPR012340">
    <property type="entry name" value="NA-bd_OB-fold"/>
</dbReference>
<keyword evidence="4 6" id="KW-0233">DNA recombination</keyword>
<dbReference type="EMBL" id="JAATLK010000001">
    <property type="protein sequence ID" value="NIZ46567.1"/>
    <property type="molecule type" value="Genomic_DNA"/>
</dbReference>
<keyword evidence="9" id="KW-1185">Reference proteome</keyword>
<organism evidence="8 9">
    <name type="scientific">Entomospira nematocerorum</name>
    <dbReference type="NCBI Taxonomy" id="2719987"/>
    <lineage>
        <taxon>Bacteria</taxon>
        <taxon>Pseudomonadati</taxon>
        <taxon>Spirochaetota</taxon>
        <taxon>Spirochaetia</taxon>
        <taxon>Spirochaetales</taxon>
        <taxon>Spirochaetaceae</taxon>
        <taxon>Entomospira</taxon>
    </lineage>
</organism>
<dbReference type="GO" id="GO:0009378">
    <property type="term" value="F:four-way junction helicase activity"/>
    <property type="evidence" value="ECO:0007669"/>
    <property type="project" value="InterPro"/>
</dbReference>
<dbReference type="Pfam" id="PF01330">
    <property type="entry name" value="RuvA_N"/>
    <property type="match status" value="1"/>
</dbReference>
<evidence type="ECO:0000256" key="3">
    <source>
        <dbReference type="ARBA" id="ARBA00023125"/>
    </source>
</evidence>